<keyword evidence="3" id="KW-1185">Reference proteome</keyword>
<protein>
    <submittedName>
        <fullName evidence="2">Uncharacterized protein</fullName>
    </submittedName>
</protein>
<dbReference type="PANTHER" id="PTHR38657:SF1">
    <property type="entry name" value="SLR1343 PROTEIN"/>
    <property type="match status" value="1"/>
</dbReference>
<evidence type="ECO:0000313" key="3">
    <source>
        <dbReference type="Proteomes" id="UP000234331"/>
    </source>
</evidence>
<reference evidence="2 3" key="1">
    <citation type="submission" date="2017-06" db="EMBL/GenBank/DDBJ databases">
        <authorList>
            <person name="Kim H.J."/>
            <person name="Triplett B.A."/>
        </authorList>
    </citation>
    <scope>NUCLEOTIDE SEQUENCE [LARGE SCALE GENOMIC DNA]</scope>
    <source>
        <strain evidence="2">FRACA_ARgP5</strain>
    </source>
</reference>
<dbReference type="EMBL" id="FZMO01000022">
    <property type="protein sequence ID" value="SNQ45912.1"/>
    <property type="molecule type" value="Genomic_DNA"/>
</dbReference>
<dbReference type="InterPro" id="IPR052551">
    <property type="entry name" value="UV-DNA_repair_photolyase"/>
</dbReference>
<evidence type="ECO:0000313" key="2">
    <source>
        <dbReference type="EMBL" id="SNQ45912.1"/>
    </source>
</evidence>
<dbReference type="InterPro" id="IPR036134">
    <property type="entry name" value="Crypto/Photolyase_FAD-like_sf"/>
</dbReference>
<gene>
    <name evidence="2" type="ORF">FRACA_1180010</name>
</gene>
<accession>A0A2I2KJR2</accession>
<dbReference type="Proteomes" id="UP000234331">
    <property type="component" value="Unassembled WGS sequence"/>
</dbReference>
<feature type="region of interest" description="Disordered" evidence="1">
    <location>
        <begin position="130"/>
        <end position="149"/>
    </location>
</feature>
<sequence length="169" mass="18591">MRRRWLFTDQHGHAHLRGTDGPRRLAATREEALLALDHFITHRLAAFGPYEDAMLAGDWTMAHSLLSPALNLGLLHPSEVAAAEGAYRRGDAQIVSAEGFVRQVLGWREYVWGICWWRARTTLTATRCTPPPHCRAGSPTSTRTRSRPPACPTCSPGCGTAPGYTTFPG</sequence>
<name>A0A2I2KJR2_9ACTN</name>
<organism evidence="2 3">
    <name type="scientific">Frankia canadensis</name>
    <dbReference type="NCBI Taxonomy" id="1836972"/>
    <lineage>
        <taxon>Bacteria</taxon>
        <taxon>Bacillati</taxon>
        <taxon>Actinomycetota</taxon>
        <taxon>Actinomycetes</taxon>
        <taxon>Frankiales</taxon>
        <taxon>Frankiaceae</taxon>
        <taxon>Frankia</taxon>
    </lineage>
</organism>
<dbReference type="PANTHER" id="PTHR38657">
    <property type="entry name" value="SLR1343 PROTEIN"/>
    <property type="match status" value="1"/>
</dbReference>
<proteinExistence type="predicted"/>
<dbReference type="SUPFAM" id="SSF48173">
    <property type="entry name" value="Cryptochrome/photolyase FAD-binding domain"/>
    <property type="match status" value="1"/>
</dbReference>
<dbReference type="Gene3D" id="1.25.40.80">
    <property type="match status" value="1"/>
</dbReference>
<dbReference type="AlphaFoldDB" id="A0A2I2KJR2"/>
<evidence type="ECO:0000256" key="1">
    <source>
        <dbReference type="SAM" id="MobiDB-lite"/>
    </source>
</evidence>